<dbReference type="RefSeq" id="WP_034732030.1">
    <property type="nucleotide sequence ID" value="NZ_JPIN01000006.1"/>
</dbReference>
<dbReference type="InterPro" id="IPR006747">
    <property type="entry name" value="DUF599"/>
</dbReference>
<accession>A0A094L2H2</accession>
<keyword evidence="1" id="KW-1133">Transmembrane helix</keyword>
<sequence>MSLSLLDVLTLAFFVSVWFGYTQFARIRARSTYSLSYILRQLRIDWMSTLTRKEHQIADAALLGNVERVVTFFASSTILVLAGVLTLLASAEIVVQVLQSLPFTADTSPDKVRFKLAGLALIFVFAFFKFTWAIRQFGFVSVLMGAAPQYRSTDFSDEQRTTFARQAAKVFDQAGHEYNNGLRAYYFALAYLCWFLHPGLFFLSTVMVISVLYRREYRSRVLRALLATKDLEPGRIKLEESQNSETQ</sequence>
<reference evidence="2 3" key="1">
    <citation type="submission" date="2014-06" db="EMBL/GenBank/DDBJ databases">
        <title>Draft genome sequence of Idiomarina sp. MCCC 1A10513.</title>
        <authorList>
            <person name="Du J."/>
            <person name="Lai Q."/>
            <person name="Shao Z."/>
        </authorList>
    </citation>
    <scope>NUCLEOTIDE SEQUENCE [LARGE SCALE GENOMIC DNA]</scope>
    <source>
        <strain evidence="2 3">MCCC 1A10513</strain>
    </source>
</reference>
<comment type="caution">
    <text evidence="2">The sequence shown here is derived from an EMBL/GenBank/DDBJ whole genome shotgun (WGS) entry which is preliminary data.</text>
</comment>
<feature type="transmembrane region" description="Helical" evidence="1">
    <location>
        <begin position="116"/>
        <end position="134"/>
    </location>
</feature>
<dbReference type="eggNOG" id="COG3821">
    <property type="taxonomic scope" value="Bacteria"/>
</dbReference>
<gene>
    <name evidence="2" type="ORF">IDAT_06365</name>
</gene>
<dbReference type="AlphaFoldDB" id="A0A094L2H2"/>
<dbReference type="Pfam" id="PF04654">
    <property type="entry name" value="DUF599"/>
    <property type="match status" value="1"/>
</dbReference>
<dbReference type="EMBL" id="JPIN01000006">
    <property type="protein sequence ID" value="KFZ28823.1"/>
    <property type="molecule type" value="Genomic_DNA"/>
</dbReference>
<dbReference type="OrthoDB" id="8524743at2"/>
<evidence type="ECO:0000256" key="1">
    <source>
        <dbReference type="SAM" id="Phobius"/>
    </source>
</evidence>
<keyword evidence="1" id="KW-0472">Membrane</keyword>
<name>A0A094L2H2_9GAMM</name>
<protein>
    <submittedName>
        <fullName evidence="2">Membrane protein</fullName>
    </submittedName>
</protein>
<feature type="transmembrane region" description="Helical" evidence="1">
    <location>
        <begin position="72"/>
        <end position="95"/>
    </location>
</feature>
<organism evidence="2 3">
    <name type="scientific">Pseudidiomarina atlantica</name>
    <dbReference type="NCBI Taxonomy" id="1517416"/>
    <lineage>
        <taxon>Bacteria</taxon>
        <taxon>Pseudomonadati</taxon>
        <taxon>Pseudomonadota</taxon>
        <taxon>Gammaproteobacteria</taxon>
        <taxon>Alteromonadales</taxon>
        <taxon>Idiomarinaceae</taxon>
        <taxon>Pseudidiomarina</taxon>
    </lineage>
</organism>
<dbReference type="Proteomes" id="UP000053718">
    <property type="component" value="Unassembled WGS sequence"/>
</dbReference>
<dbReference type="STRING" id="1517416.IDAT_06365"/>
<evidence type="ECO:0000313" key="3">
    <source>
        <dbReference type="Proteomes" id="UP000053718"/>
    </source>
</evidence>
<dbReference type="PANTHER" id="PTHR31881">
    <property type="match status" value="1"/>
</dbReference>
<keyword evidence="1" id="KW-0812">Transmembrane</keyword>
<evidence type="ECO:0000313" key="2">
    <source>
        <dbReference type="EMBL" id="KFZ28823.1"/>
    </source>
</evidence>
<dbReference type="PANTHER" id="PTHR31881:SF6">
    <property type="entry name" value="OS09G0494600 PROTEIN"/>
    <property type="match status" value="1"/>
</dbReference>
<keyword evidence="3" id="KW-1185">Reference proteome</keyword>
<proteinExistence type="predicted"/>
<feature type="transmembrane region" description="Helical" evidence="1">
    <location>
        <begin position="185"/>
        <end position="213"/>
    </location>
</feature>